<protein>
    <submittedName>
        <fullName evidence="1">RidA family protein</fullName>
    </submittedName>
</protein>
<dbReference type="Proteomes" id="UP001147700">
    <property type="component" value="Unassembled WGS sequence"/>
</dbReference>
<dbReference type="EMBL" id="JAPCID010000007">
    <property type="protein sequence ID" value="MDA0137089.1"/>
    <property type="molecule type" value="Genomic_DNA"/>
</dbReference>
<sequence length="129" mass="13300">MSVELINPPGRPVSPFYHHVSVASGTRTIHVAGQTGSDENAQLVPGGLAAQAERALRNVVIALEGAGFGPEHLAALTIYVAGWRPELLEELGAGLAAAGDLPRVPATLIGVDALFEPDHLVEIQAVAVA</sequence>
<dbReference type="Pfam" id="PF01042">
    <property type="entry name" value="Ribonuc_L-PSP"/>
    <property type="match status" value="1"/>
</dbReference>
<dbReference type="RefSeq" id="WP_202956249.1">
    <property type="nucleotide sequence ID" value="NZ_JAPCID010000007.1"/>
</dbReference>
<dbReference type="CDD" id="cd00448">
    <property type="entry name" value="YjgF_YER057c_UK114_family"/>
    <property type="match status" value="1"/>
</dbReference>
<dbReference type="SUPFAM" id="SSF55298">
    <property type="entry name" value="YjgF-like"/>
    <property type="match status" value="1"/>
</dbReference>
<keyword evidence="2" id="KW-1185">Reference proteome</keyword>
<organism evidence="1 2">
    <name type="scientific">Solirubrobacter deserti</name>
    <dbReference type="NCBI Taxonomy" id="2282478"/>
    <lineage>
        <taxon>Bacteria</taxon>
        <taxon>Bacillati</taxon>
        <taxon>Actinomycetota</taxon>
        <taxon>Thermoleophilia</taxon>
        <taxon>Solirubrobacterales</taxon>
        <taxon>Solirubrobacteraceae</taxon>
        <taxon>Solirubrobacter</taxon>
    </lineage>
</organism>
<gene>
    <name evidence="1" type="ORF">OJ962_06240</name>
</gene>
<proteinExistence type="predicted"/>
<reference evidence="1" key="1">
    <citation type="submission" date="2022-10" db="EMBL/GenBank/DDBJ databases">
        <title>The WGS of Solirubrobacter sp. CPCC 204708.</title>
        <authorList>
            <person name="Jiang Z."/>
        </authorList>
    </citation>
    <scope>NUCLEOTIDE SEQUENCE</scope>
    <source>
        <strain evidence="1">CPCC 204708</strain>
    </source>
</reference>
<evidence type="ECO:0000313" key="1">
    <source>
        <dbReference type="EMBL" id="MDA0137089.1"/>
    </source>
</evidence>
<dbReference type="Gene3D" id="3.30.1330.40">
    <property type="entry name" value="RutC-like"/>
    <property type="match status" value="1"/>
</dbReference>
<dbReference type="PANTHER" id="PTHR43857">
    <property type="entry name" value="BLR7761 PROTEIN"/>
    <property type="match status" value="1"/>
</dbReference>
<dbReference type="PANTHER" id="PTHR43857:SF1">
    <property type="entry name" value="YJGH FAMILY PROTEIN"/>
    <property type="match status" value="1"/>
</dbReference>
<comment type="caution">
    <text evidence="1">The sequence shown here is derived from an EMBL/GenBank/DDBJ whole genome shotgun (WGS) entry which is preliminary data.</text>
</comment>
<accession>A0ABT4REX2</accession>
<dbReference type="InterPro" id="IPR006175">
    <property type="entry name" value="YjgF/YER057c/UK114"/>
</dbReference>
<dbReference type="InterPro" id="IPR035959">
    <property type="entry name" value="RutC-like_sf"/>
</dbReference>
<evidence type="ECO:0000313" key="2">
    <source>
        <dbReference type="Proteomes" id="UP001147700"/>
    </source>
</evidence>
<name>A0ABT4REX2_9ACTN</name>